<dbReference type="Pfam" id="PF13456">
    <property type="entry name" value="RVT_3"/>
    <property type="match status" value="1"/>
</dbReference>
<accession>A0A061DX02</accession>
<feature type="compositionally biased region" description="Basic residues" evidence="1">
    <location>
        <begin position="400"/>
        <end position="409"/>
    </location>
</feature>
<sequence>MDNRRWLESLFSVYVKNLSKRLTWTAIKGAFEEYETGDGEGTAMGEPSVDRWEEDSCEESSTLKGPKQQRENNVGGEMNRMKKGDNSRVVSAQDNVTPDQKPVNAHNSQRQQAQLRQKVSCETIQSKLLEEGISTQVRVLEGLLLISNRVTIEVGGKMHTIYVSIASGEGVDDRVVYSNAQQSKKQTEAMNNIGKRDGGADSKKMSVEFKLKENLGCDRSSRLESLSFPQPNGKNGVQRRQEQGKNLKKDREDRNMEAEKVGEEKVTNEIAIEQKSENIVGRGQRRKSCLVFKSRSGATKEGNGRGEGRDGTKKGKKGKSQKNQEEEEHVTGNDENKLGINKLNKMIGDGIRERMASGEEVKDFTANGNEWLASNPRRSSRERCSCRKYSLEQENSLRSSRKWKGRVKKTQLATKARSNSSKSSKTKDRMSGIREMLEEEEGIRDMDEQCMVKFVQSIGASGGLLSIWEADFFDLEFCFESRHFILLVGGIKSLNLKCGLGNIYALNPGSERRDLWNELQGLMNSVGVPCEMDQFKNFVEEMGLMDLPMQGGRFTYRNFREEEAFSRLDRFLVSGELVDKVGQIIQKRLPASLSDHNPILLGEVAMDWGPKPFKFFNHWLEEKSFSSMFLKKEKVAKVRELYGKFKVLNEAKAKELERALIEKEVWEAIESCDENKASRPDGLIEGCVNVTFITLVSKCSSPESIRDYKPISLMKNGLRQGCPLSPFIFNCVAEAFSVLMSNAVRLQLCKGIEVGERGLVISHLQFTDDTVIMCRSEWELGWVNLQLKNKALLNKWIWRSGNEKDNLWKRVLVEKEGDDHDEQHRTLREGIGFILGKGKNVRFWTEEWIKRRIVKEDFSRIFAVATNKEGRVKEFGVWVDGSWQWRIELRRMLFGWENEQTMVYKERTPDDIWKKVWYGAAPLKVEIFYGRVIKGRVAVKAKLMKRGLLRKDLALYKGFLKFNVDGVVRGTSGQAVVGGVLMDEGGAIKVMFSKSIGTADAHTTEILAIRKAFKIFGVSKWVMSHSLMVESDSSNAVSWFHNPKKAPWNLRRELLILEGIKRRIGEFKVIKISKESNNMVDELAKSGVMREEEILGRRKVRVEFIVGVSMGRDRMLHFKEAVRGNCYQE</sequence>
<dbReference type="SUPFAM" id="SSF56219">
    <property type="entry name" value="DNase I-like"/>
    <property type="match status" value="1"/>
</dbReference>
<feature type="compositionally biased region" description="Polar residues" evidence="1">
    <location>
        <begin position="88"/>
        <end position="98"/>
    </location>
</feature>
<dbReference type="Gene3D" id="3.60.10.10">
    <property type="entry name" value="Endonuclease/exonuclease/phosphatase"/>
    <property type="match status" value="1"/>
</dbReference>
<dbReference type="InterPro" id="IPR012337">
    <property type="entry name" value="RNaseH-like_sf"/>
</dbReference>
<dbReference type="GO" id="GO:0003676">
    <property type="term" value="F:nucleic acid binding"/>
    <property type="evidence" value="ECO:0007669"/>
    <property type="project" value="InterPro"/>
</dbReference>
<dbReference type="PANTHER" id="PTHR33710">
    <property type="entry name" value="BNAC02G09200D PROTEIN"/>
    <property type="match status" value="1"/>
</dbReference>
<feature type="compositionally biased region" description="Polar residues" evidence="1">
    <location>
        <begin position="105"/>
        <end position="114"/>
    </location>
</feature>
<feature type="compositionally biased region" description="Polar residues" evidence="1">
    <location>
        <begin position="411"/>
        <end position="423"/>
    </location>
</feature>
<protein>
    <recommendedName>
        <fullName evidence="2">RNase H type-1 domain-containing protein</fullName>
    </recommendedName>
</protein>
<organism evidence="3 4">
    <name type="scientific">Theobroma cacao</name>
    <name type="common">Cacao</name>
    <name type="synonym">Cocoa</name>
    <dbReference type="NCBI Taxonomy" id="3641"/>
    <lineage>
        <taxon>Eukaryota</taxon>
        <taxon>Viridiplantae</taxon>
        <taxon>Streptophyta</taxon>
        <taxon>Embryophyta</taxon>
        <taxon>Tracheophyta</taxon>
        <taxon>Spermatophyta</taxon>
        <taxon>Magnoliopsida</taxon>
        <taxon>eudicotyledons</taxon>
        <taxon>Gunneridae</taxon>
        <taxon>Pentapetalae</taxon>
        <taxon>rosids</taxon>
        <taxon>malvids</taxon>
        <taxon>Malvales</taxon>
        <taxon>Malvaceae</taxon>
        <taxon>Byttnerioideae</taxon>
        <taxon>Theobroma</taxon>
    </lineage>
</organism>
<dbReference type="Gramene" id="EOX97175">
    <property type="protein sequence ID" value="EOX97175"/>
    <property type="gene ID" value="TCM_006266"/>
</dbReference>
<dbReference type="GO" id="GO:0004523">
    <property type="term" value="F:RNA-DNA hybrid ribonuclease activity"/>
    <property type="evidence" value="ECO:0007669"/>
    <property type="project" value="InterPro"/>
</dbReference>
<dbReference type="InterPro" id="IPR036691">
    <property type="entry name" value="Endo/exonu/phosph_ase_sf"/>
</dbReference>
<feature type="region of interest" description="Disordered" evidence="1">
    <location>
        <begin position="221"/>
        <end position="265"/>
    </location>
</feature>
<dbReference type="InterPro" id="IPR036397">
    <property type="entry name" value="RNaseH_sf"/>
</dbReference>
<dbReference type="EMBL" id="CM001880">
    <property type="protein sequence ID" value="EOX97175.1"/>
    <property type="molecule type" value="Genomic_DNA"/>
</dbReference>
<dbReference type="Gene3D" id="3.30.420.10">
    <property type="entry name" value="Ribonuclease H-like superfamily/Ribonuclease H"/>
    <property type="match status" value="1"/>
</dbReference>
<dbReference type="SUPFAM" id="SSF53098">
    <property type="entry name" value="Ribonuclease H-like"/>
    <property type="match status" value="1"/>
</dbReference>
<dbReference type="AlphaFoldDB" id="A0A061DX02"/>
<dbReference type="eggNOG" id="KOG1075">
    <property type="taxonomic scope" value="Eukaryota"/>
</dbReference>
<name>A0A061DX02_THECC</name>
<feature type="region of interest" description="Disordered" evidence="1">
    <location>
        <begin position="182"/>
        <end position="202"/>
    </location>
</feature>
<dbReference type="InterPro" id="IPR044730">
    <property type="entry name" value="RNase_H-like_dom_plant"/>
</dbReference>
<feature type="compositionally biased region" description="Basic and acidic residues" evidence="1">
    <location>
        <begin position="302"/>
        <end position="313"/>
    </location>
</feature>
<feature type="region of interest" description="Disordered" evidence="1">
    <location>
        <begin position="283"/>
        <end position="337"/>
    </location>
</feature>
<feature type="region of interest" description="Disordered" evidence="1">
    <location>
        <begin position="400"/>
        <end position="431"/>
    </location>
</feature>
<dbReference type="InParanoid" id="A0A061DX02"/>
<feature type="compositionally biased region" description="Basic and acidic residues" evidence="1">
    <location>
        <begin position="239"/>
        <end position="265"/>
    </location>
</feature>
<feature type="domain" description="RNase H type-1" evidence="2">
    <location>
        <begin position="963"/>
        <end position="1086"/>
    </location>
</feature>
<feature type="compositionally biased region" description="Polar residues" evidence="1">
    <location>
        <begin position="223"/>
        <end position="235"/>
    </location>
</feature>
<dbReference type="Proteomes" id="UP000026915">
    <property type="component" value="Chromosome 2"/>
</dbReference>
<feature type="region of interest" description="Disordered" evidence="1">
    <location>
        <begin position="36"/>
        <end position="114"/>
    </location>
</feature>
<reference evidence="3 4" key="1">
    <citation type="journal article" date="2013" name="Genome Biol.">
        <title>The genome sequence of the most widely cultivated cacao type and its use to identify candidate genes regulating pod color.</title>
        <authorList>
            <person name="Motamayor J.C."/>
            <person name="Mockaitis K."/>
            <person name="Schmutz J."/>
            <person name="Haiminen N."/>
            <person name="Iii D.L."/>
            <person name="Cornejo O."/>
            <person name="Findley S.D."/>
            <person name="Zheng P."/>
            <person name="Utro F."/>
            <person name="Royaert S."/>
            <person name="Saski C."/>
            <person name="Jenkins J."/>
            <person name="Podicheti R."/>
            <person name="Zhao M."/>
            <person name="Scheffler B.E."/>
            <person name="Stack J.C."/>
            <person name="Feltus F.A."/>
            <person name="Mustiga G.M."/>
            <person name="Amores F."/>
            <person name="Phillips W."/>
            <person name="Marelli J.P."/>
            <person name="May G.D."/>
            <person name="Shapiro H."/>
            <person name="Ma J."/>
            <person name="Bustamante C.D."/>
            <person name="Schnell R.J."/>
            <person name="Main D."/>
            <person name="Gilbert D."/>
            <person name="Parida L."/>
            <person name="Kuhn D.N."/>
        </authorList>
    </citation>
    <scope>NUCLEOTIDE SEQUENCE [LARGE SCALE GENOMIC DNA]</scope>
    <source>
        <strain evidence="4">cv. Matina 1-6</strain>
    </source>
</reference>
<evidence type="ECO:0000313" key="3">
    <source>
        <dbReference type="EMBL" id="EOX97175.1"/>
    </source>
</evidence>
<evidence type="ECO:0000259" key="2">
    <source>
        <dbReference type="Pfam" id="PF13456"/>
    </source>
</evidence>
<proteinExistence type="predicted"/>
<dbReference type="InterPro" id="IPR002156">
    <property type="entry name" value="RNaseH_domain"/>
</dbReference>
<gene>
    <name evidence="3" type="ORF">TCM_006266</name>
</gene>
<evidence type="ECO:0000313" key="4">
    <source>
        <dbReference type="Proteomes" id="UP000026915"/>
    </source>
</evidence>
<evidence type="ECO:0000256" key="1">
    <source>
        <dbReference type="SAM" id="MobiDB-lite"/>
    </source>
</evidence>
<dbReference type="HOGENOM" id="CLU_279326_0_0_1"/>
<dbReference type="PANTHER" id="PTHR33710:SF64">
    <property type="entry name" value="ENDONUCLEASE_EXONUCLEASE_PHOSPHATASE DOMAIN-CONTAINING PROTEIN"/>
    <property type="match status" value="1"/>
</dbReference>
<dbReference type="CDD" id="cd06222">
    <property type="entry name" value="RNase_H_like"/>
    <property type="match status" value="1"/>
</dbReference>
<keyword evidence="4" id="KW-1185">Reference proteome</keyword>